<dbReference type="Gene3D" id="1.20.120.1220">
    <property type="match status" value="1"/>
</dbReference>
<dbReference type="GO" id="GO:0016020">
    <property type="term" value="C:membrane"/>
    <property type="evidence" value="ECO:0007669"/>
    <property type="project" value="InterPro"/>
</dbReference>
<dbReference type="EMBL" id="CP123384">
    <property type="protein sequence ID" value="XCC92654.1"/>
    <property type="molecule type" value="Genomic_DNA"/>
</dbReference>
<proteinExistence type="predicted"/>
<dbReference type="EC" id="3.4.23.43" evidence="3"/>
<reference evidence="3" key="1">
    <citation type="submission" date="2023-02" db="EMBL/GenBank/DDBJ databases">
        <title>Description and genomic characterization of Salipiger bruguierae sp. nov., isolated from the sediment of mangrove plant Bruguiera sexangula.</title>
        <authorList>
            <person name="Long M."/>
        </authorList>
    </citation>
    <scope>NUCLEOTIDE SEQUENCE</scope>
    <source>
        <strain evidence="3">H15</strain>
    </source>
</reference>
<evidence type="ECO:0000313" key="3">
    <source>
        <dbReference type="EMBL" id="XCC92654.1"/>
    </source>
</evidence>
<dbReference type="Pfam" id="PF01478">
    <property type="entry name" value="Peptidase_A24"/>
    <property type="match status" value="1"/>
</dbReference>
<evidence type="ECO:0000256" key="1">
    <source>
        <dbReference type="SAM" id="Phobius"/>
    </source>
</evidence>
<protein>
    <submittedName>
        <fullName evidence="3">Prepilin peptidase</fullName>
        <ecNumber evidence="3">3.4.23.43</ecNumber>
    </submittedName>
</protein>
<dbReference type="GO" id="GO:0004190">
    <property type="term" value="F:aspartic-type endopeptidase activity"/>
    <property type="evidence" value="ECO:0007669"/>
    <property type="project" value="UniProtKB-EC"/>
</dbReference>
<dbReference type="RefSeq" id="WP_353471482.1">
    <property type="nucleotide sequence ID" value="NZ_CP123384.1"/>
</dbReference>
<accession>A0AAU8ADG1</accession>
<name>A0AAU8ADG1_9RHOB</name>
<keyword evidence="3" id="KW-0378">Hydrolase</keyword>
<keyword evidence="1" id="KW-0812">Transmembrane</keyword>
<organism evidence="3">
    <name type="scientific">Alloyangia sp. H15</name>
    <dbReference type="NCBI Taxonomy" id="3029062"/>
    <lineage>
        <taxon>Bacteria</taxon>
        <taxon>Pseudomonadati</taxon>
        <taxon>Pseudomonadota</taxon>
        <taxon>Alphaproteobacteria</taxon>
        <taxon>Rhodobacterales</taxon>
        <taxon>Roseobacteraceae</taxon>
        <taxon>Alloyangia</taxon>
    </lineage>
</organism>
<sequence>MLVIPASAALWFLPPTLLVCFWVCFTDMKYMRILNKAVVTLFAIFVILGPFVLPLGDYAWRYVQMLAVLVAGIALNAGGAVGAGDAKFAAAAAPFIHLGDLRFVMALFAATLLAAFVTHRLVRASPLRRLAPDWKSWESGSRFPMGLALAGTLGLYLLLGALYGAPLSP</sequence>
<feature type="transmembrane region" description="Helical" evidence="1">
    <location>
        <begin position="65"/>
        <end position="83"/>
    </location>
</feature>
<dbReference type="AlphaFoldDB" id="A0AAU8ADG1"/>
<gene>
    <name evidence="3" type="ORF">PVT71_09170</name>
</gene>
<evidence type="ECO:0000259" key="2">
    <source>
        <dbReference type="Pfam" id="PF01478"/>
    </source>
</evidence>
<dbReference type="InterPro" id="IPR000045">
    <property type="entry name" value="Prepilin_IV_endopep_pep"/>
</dbReference>
<feature type="transmembrane region" description="Helical" evidence="1">
    <location>
        <begin position="30"/>
        <end position="53"/>
    </location>
</feature>
<keyword evidence="1" id="KW-1133">Transmembrane helix</keyword>
<feature type="domain" description="Prepilin type IV endopeptidase peptidase" evidence="2">
    <location>
        <begin position="17"/>
        <end position="117"/>
    </location>
</feature>
<feature type="transmembrane region" description="Helical" evidence="1">
    <location>
        <begin position="143"/>
        <end position="165"/>
    </location>
</feature>
<keyword evidence="1" id="KW-0472">Membrane</keyword>
<feature type="transmembrane region" description="Helical" evidence="1">
    <location>
        <begin position="103"/>
        <end position="122"/>
    </location>
</feature>